<dbReference type="InterPro" id="IPR008603">
    <property type="entry name" value="DCTN4"/>
</dbReference>
<evidence type="ECO:0000313" key="15">
    <source>
        <dbReference type="Proteomes" id="UP000694844"/>
    </source>
</evidence>
<dbReference type="GO" id="GO:0030016">
    <property type="term" value="C:myofibril"/>
    <property type="evidence" value="ECO:0007669"/>
    <property type="project" value="UniProtKB-SubCell"/>
</dbReference>
<comment type="subunit">
    <text evidence="14">Subunit of dynactin, a multiprotein complex part of a tripartite complex with dynein and a adapter, such as BICDL1, BICD2 or HOOK3. The dynactin complex is built around ACTR1A/ACTB filament and consists of an actin-related filament composed of a shoulder domain, a pointed end and a barbed end. Its length is defined by its flexible shoulder domain. The soulder is composed of 2 DCTN1 subunits, 4 DCTN2 and 2 DCTN3. The 4 DCNT2 (via N-terminus) bind the ACTR1A filament and act as molecular rulers to determine the length. The pointed end is important for binding dynein-dynactin cargo adapters. Consists of 4 subunits: ACTR10, DCNT4, DCTN5 and DCTN6. The barbed end is composed of a CAPZA1:CAPZB heterodimers, which binds ACTR1A/ACTB filament and dynactin and stabilizes dynactin. Interacts with ATP7B, but not ATP7A, in a copper-dependent manner. Interacts with ANK2; this interaction is required for localization at costameres. Interacts with N4BP2L1.</text>
</comment>
<dbReference type="GO" id="GO:0005938">
    <property type="term" value="C:cell cortex"/>
    <property type="evidence" value="ECO:0007669"/>
    <property type="project" value="UniProtKB-SubCell"/>
</dbReference>
<dbReference type="GO" id="GO:0005813">
    <property type="term" value="C:centrosome"/>
    <property type="evidence" value="ECO:0007669"/>
    <property type="project" value="UniProtKB-SubCell"/>
</dbReference>
<keyword evidence="10" id="KW-0175">Coiled coil</keyword>
<evidence type="ECO:0000256" key="7">
    <source>
        <dbReference type="ARBA" id="ARBA00022553"/>
    </source>
</evidence>
<evidence type="ECO:0000256" key="5">
    <source>
        <dbReference type="ARBA" id="ARBA00022490"/>
    </source>
</evidence>
<dbReference type="Pfam" id="PF05502">
    <property type="entry name" value="Dynactin_p62"/>
    <property type="match status" value="2"/>
</dbReference>
<evidence type="ECO:0000256" key="9">
    <source>
        <dbReference type="ARBA" id="ARBA00022990"/>
    </source>
</evidence>
<keyword evidence="9" id="KW-0007">Acetylation</keyword>
<gene>
    <name evidence="16" type="primary">LOC111121592</name>
</gene>
<keyword evidence="8" id="KW-0832">Ubl conjugation</keyword>
<evidence type="ECO:0000313" key="16">
    <source>
        <dbReference type="RefSeq" id="XP_022318645.1"/>
    </source>
</evidence>
<dbReference type="OrthoDB" id="283815at2759"/>
<evidence type="ECO:0000256" key="2">
    <source>
        <dbReference type="ARBA" id="ARBA00004529"/>
    </source>
</evidence>
<evidence type="ECO:0000256" key="13">
    <source>
        <dbReference type="ARBA" id="ARBA00034864"/>
    </source>
</evidence>
<evidence type="ECO:0000256" key="8">
    <source>
        <dbReference type="ARBA" id="ARBA00022843"/>
    </source>
</evidence>
<dbReference type="PANTHER" id="PTHR13034">
    <property type="entry name" value="DYNACTIN P62 SUBUNIT"/>
    <property type="match status" value="1"/>
</dbReference>
<keyword evidence="7" id="KW-0597">Phosphoprotein</keyword>
<dbReference type="AlphaFoldDB" id="A0A8B8CSD7"/>
<comment type="similarity">
    <text evidence="12">Belongs to the dynactin subunit 4 family.</text>
</comment>
<evidence type="ECO:0000256" key="12">
    <source>
        <dbReference type="ARBA" id="ARBA00034776"/>
    </source>
</evidence>
<keyword evidence="5" id="KW-0963">Cytoplasm</keyword>
<evidence type="ECO:0000256" key="4">
    <source>
        <dbReference type="ARBA" id="ARBA00004657"/>
    </source>
</evidence>
<proteinExistence type="inferred from homology"/>
<dbReference type="GO" id="GO:0001725">
    <property type="term" value="C:stress fiber"/>
    <property type="evidence" value="ECO:0007669"/>
    <property type="project" value="UniProtKB-SubCell"/>
</dbReference>
<evidence type="ECO:0000256" key="3">
    <source>
        <dbReference type="ARBA" id="ARBA00004544"/>
    </source>
</evidence>
<evidence type="ECO:0000256" key="14">
    <source>
        <dbReference type="ARBA" id="ARBA00093507"/>
    </source>
</evidence>
<organism evidence="15 16">
    <name type="scientific">Crassostrea virginica</name>
    <name type="common">Eastern oyster</name>
    <dbReference type="NCBI Taxonomy" id="6565"/>
    <lineage>
        <taxon>Eukaryota</taxon>
        <taxon>Metazoa</taxon>
        <taxon>Spiralia</taxon>
        <taxon>Lophotrochozoa</taxon>
        <taxon>Mollusca</taxon>
        <taxon>Bivalvia</taxon>
        <taxon>Autobranchia</taxon>
        <taxon>Pteriomorphia</taxon>
        <taxon>Ostreida</taxon>
        <taxon>Ostreoidea</taxon>
        <taxon>Ostreidae</taxon>
        <taxon>Crassostrea</taxon>
    </lineage>
</organism>
<evidence type="ECO:0000256" key="1">
    <source>
        <dbReference type="ARBA" id="ARBA00004300"/>
    </source>
</evidence>
<keyword evidence="15" id="KW-1185">Reference proteome</keyword>
<accession>A0A8B8CSD7</accession>
<sequence>MLIWRLTSTKMSTFVDVNIVKYLCSCGKRHPICRLYLCRHCLKLRCGDCVQHEVDTPYCPNCLENMPSAEAKLKKNRCSNCFDCPSCGHTLTTRATSTSVPDPEDPNKTTPKKMYYMVCGFCRWTTRDVGIQDKAVASGGWEDLENEDSKQIFSLLETYEKIAQKEKAEKERKKYVRRRSYLTYTAGVDKYGMVSVAAKRKQGNLANLSIKENEEASFSMVKPSETVKTFDPLPESIFTQPIQLDKMSTISQRHAAPEFQPSESSALYPLHKHLLIRRSLRCKECEHNLSKPEFNPISIKFKIQLIALHHIPEIKIFSPPELVLKKDCKVVLTLTNPSAYNCSIAFVPMDPKEDDFSNVKMELPKHAIVVALRDDAALYDDGSQGHETFKDDPSVIAYRKSNKVGIFLKVKPQHQDEDVKLSFLLKHEYRNTAIALPSENQEPQVASLEHRVFINLGPVNKK</sequence>
<dbReference type="GO" id="GO:0005869">
    <property type="term" value="C:dynactin complex"/>
    <property type="evidence" value="ECO:0007669"/>
    <property type="project" value="InterPro"/>
</dbReference>
<evidence type="ECO:0000256" key="10">
    <source>
        <dbReference type="ARBA" id="ARBA00023054"/>
    </source>
</evidence>
<reference evidence="16" key="1">
    <citation type="submission" date="2025-08" db="UniProtKB">
        <authorList>
            <consortium name="RefSeq"/>
        </authorList>
    </citation>
    <scope>IDENTIFICATION</scope>
    <source>
        <tissue evidence="16">Whole sample</tissue>
    </source>
</reference>
<protein>
    <recommendedName>
        <fullName evidence="13">Dynactin subunit 4</fullName>
    </recommendedName>
</protein>
<dbReference type="GeneID" id="111121592"/>
<dbReference type="PANTHER" id="PTHR13034:SF2">
    <property type="entry name" value="DYNACTIN SUBUNIT 4"/>
    <property type="match status" value="1"/>
</dbReference>
<dbReference type="Proteomes" id="UP000694844">
    <property type="component" value="Chromosome 2"/>
</dbReference>
<keyword evidence="6" id="KW-1017">Isopeptide bond</keyword>
<dbReference type="KEGG" id="cvn:111121592"/>
<dbReference type="RefSeq" id="XP_022318645.1">
    <property type="nucleotide sequence ID" value="XM_022462937.1"/>
</dbReference>
<keyword evidence="11" id="KW-0206">Cytoskeleton</keyword>
<name>A0A8B8CSD7_CRAVI</name>
<comment type="subcellular location">
    <subcellularLocation>
        <location evidence="3">Cytoplasm</location>
        <location evidence="3">Cell cortex</location>
    </subcellularLocation>
    <subcellularLocation>
        <location evidence="1">Cytoplasm</location>
        <location evidence="1">Cytoskeleton</location>
        <location evidence="1">Microtubule organizing center</location>
        <location evidence="1">Centrosome</location>
    </subcellularLocation>
    <subcellularLocation>
        <location evidence="2">Cytoplasm</location>
        <location evidence="2">Cytoskeleton</location>
        <location evidence="2">Stress fiber</location>
    </subcellularLocation>
    <subcellularLocation>
        <location evidence="4">Cytoplasm</location>
        <location evidence="4">Myofibril</location>
    </subcellularLocation>
</comment>
<evidence type="ECO:0000256" key="11">
    <source>
        <dbReference type="ARBA" id="ARBA00023212"/>
    </source>
</evidence>
<evidence type="ECO:0000256" key="6">
    <source>
        <dbReference type="ARBA" id="ARBA00022499"/>
    </source>
</evidence>